<dbReference type="Gene3D" id="3.40.50.300">
    <property type="entry name" value="P-loop containing nucleotide triphosphate hydrolases"/>
    <property type="match status" value="1"/>
</dbReference>
<gene>
    <name evidence="1" type="ORF">H4K34_15855</name>
</gene>
<reference evidence="1 2" key="1">
    <citation type="submission" date="2020-08" db="EMBL/GenBank/DDBJ databases">
        <title>Croceimicrobium hydrocarbonivorans gen. nov., sp. nov., a novel marine bacterium isolated from a bacterial consortium that degrades polyethylene terephthalate.</title>
        <authorList>
            <person name="Liu R."/>
        </authorList>
    </citation>
    <scope>NUCLEOTIDE SEQUENCE [LARGE SCALE GENOMIC DNA]</scope>
    <source>
        <strain evidence="1 2">A20-9</strain>
    </source>
</reference>
<dbReference type="Proteomes" id="UP000516305">
    <property type="component" value="Chromosome"/>
</dbReference>
<evidence type="ECO:0000313" key="1">
    <source>
        <dbReference type="EMBL" id="QNR23831.1"/>
    </source>
</evidence>
<accession>A0A7H0VDN3</accession>
<dbReference type="Pfam" id="PF24389">
    <property type="entry name" value="ORC-CDC6-like"/>
    <property type="match status" value="1"/>
</dbReference>
<keyword evidence="2" id="KW-1185">Reference proteome</keyword>
<sequence length="522" mass="58809">MNDQINRAILQLHKRAEKYTDEELVETFVDVGPLFTLLQNSDHQILYGRRGTGKTHVLSYLKRIQTNKGDCSVYLDLRTIGSTGGLYSDTSIPLAERATRLLVDVLSSIHDQILDFTLLNDENIDLSKIGPPLESLADAFTEVKIEGPIETEETTTTSGTEKSGLTIGVSQTGVLANMNSQDEQTKGKTQRKATSGLEKHRIHFPAIQHHFKSVIENLNGKKLWIIADEWAEIPLDLQPFLGDLLRRSLFPLFGASVKIGAIEHRSNFKISKEGSEYIGIEIGADVSSVNMDEYMVFDNDDNLATEFFERLIFKHINPHLPEAIKFNSSSQLLNAAFTQKGAFTEFVRATEGVPRDAINILSQAALKARNEKISLVNLRAAARVWYTRDKEKSVSSKENALTLLRWIIDEVLGNRNARAFLLQTDVKNSLIDFLYDSRVIHLIKQSIAGQDKPGIRYNVYSIDYGCYVDLINTNRAPKGLFQAETDEGIEFIQVPMNDYRAIRRAILDLEEFKKSTKTQQLI</sequence>
<dbReference type="AlphaFoldDB" id="A0A7H0VDN3"/>
<evidence type="ECO:0000313" key="2">
    <source>
        <dbReference type="Proteomes" id="UP000516305"/>
    </source>
</evidence>
<name>A0A7H0VDN3_9FLAO</name>
<dbReference type="InterPro" id="IPR056955">
    <property type="entry name" value="ORC-CDC6-like"/>
</dbReference>
<dbReference type="KEGG" id="chyd:H4K34_15855"/>
<dbReference type="EMBL" id="CP060139">
    <property type="protein sequence ID" value="QNR23831.1"/>
    <property type="molecule type" value="Genomic_DNA"/>
</dbReference>
<dbReference type="SUPFAM" id="SSF52540">
    <property type="entry name" value="P-loop containing nucleoside triphosphate hydrolases"/>
    <property type="match status" value="1"/>
</dbReference>
<protein>
    <submittedName>
        <fullName evidence="1">Uncharacterized protein</fullName>
    </submittedName>
</protein>
<organism evidence="1 2">
    <name type="scientific">Croceimicrobium hydrocarbonivorans</name>
    <dbReference type="NCBI Taxonomy" id="2761580"/>
    <lineage>
        <taxon>Bacteria</taxon>
        <taxon>Pseudomonadati</taxon>
        <taxon>Bacteroidota</taxon>
        <taxon>Flavobacteriia</taxon>
        <taxon>Flavobacteriales</taxon>
        <taxon>Owenweeksiaceae</taxon>
        <taxon>Croceimicrobium</taxon>
    </lineage>
</organism>
<proteinExistence type="predicted"/>
<dbReference type="RefSeq" id="WP_210758366.1">
    <property type="nucleotide sequence ID" value="NZ_CP060139.1"/>
</dbReference>
<dbReference type="InterPro" id="IPR027417">
    <property type="entry name" value="P-loop_NTPase"/>
</dbReference>